<reference evidence="1" key="1">
    <citation type="submission" date="2022-04" db="EMBL/GenBank/DDBJ databases">
        <title>A functionally conserved STORR gene fusion in Papaver species that diverged 16.8 million years ago.</title>
        <authorList>
            <person name="Catania T."/>
        </authorList>
    </citation>
    <scope>NUCLEOTIDE SEQUENCE</scope>
    <source>
        <strain evidence="1">S-188037</strain>
    </source>
</reference>
<dbReference type="AlphaFoldDB" id="A0AAD4SCW2"/>
<sequence>MASSSRNLTFYKPSMVCSSRNLRQEGDSYIEYGVSYGKVYNMESRGVRSTNHHLKDPDLTGEQELPPYIIVVHGPPK</sequence>
<name>A0AAD4SCW2_9MAGN</name>
<keyword evidence="2" id="KW-1185">Reference proteome</keyword>
<gene>
    <name evidence="1" type="ORF">MKW98_007521</name>
</gene>
<protein>
    <submittedName>
        <fullName evidence="1">Uncharacterized protein</fullName>
    </submittedName>
</protein>
<accession>A0AAD4SCW2</accession>
<proteinExistence type="predicted"/>
<dbReference type="EMBL" id="JAJJMB010012081">
    <property type="protein sequence ID" value="KAI3891216.1"/>
    <property type="molecule type" value="Genomic_DNA"/>
</dbReference>
<evidence type="ECO:0000313" key="2">
    <source>
        <dbReference type="Proteomes" id="UP001202328"/>
    </source>
</evidence>
<evidence type="ECO:0000313" key="1">
    <source>
        <dbReference type="EMBL" id="KAI3891216.1"/>
    </source>
</evidence>
<dbReference type="Proteomes" id="UP001202328">
    <property type="component" value="Unassembled WGS sequence"/>
</dbReference>
<feature type="non-terminal residue" evidence="1">
    <location>
        <position position="77"/>
    </location>
</feature>
<comment type="caution">
    <text evidence="1">The sequence shown here is derived from an EMBL/GenBank/DDBJ whole genome shotgun (WGS) entry which is preliminary data.</text>
</comment>
<organism evidence="1 2">
    <name type="scientific">Papaver atlanticum</name>
    <dbReference type="NCBI Taxonomy" id="357466"/>
    <lineage>
        <taxon>Eukaryota</taxon>
        <taxon>Viridiplantae</taxon>
        <taxon>Streptophyta</taxon>
        <taxon>Embryophyta</taxon>
        <taxon>Tracheophyta</taxon>
        <taxon>Spermatophyta</taxon>
        <taxon>Magnoliopsida</taxon>
        <taxon>Ranunculales</taxon>
        <taxon>Papaveraceae</taxon>
        <taxon>Papaveroideae</taxon>
        <taxon>Papaver</taxon>
    </lineage>
</organism>